<feature type="chain" id="PRO_5010189369" description="DUF4625 domain-containing protein" evidence="1">
    <location>
        <begin position="19"/>
        <end position="145"/>
    </location>
</feature>
<dbReference type="RefSeq" id="WP_044226971.1">
    <property type="nucleotide sequence ID" value="NZ_JRYR02000001.1"/>
</dbReference>
<dbReference type="EMBL" id="JRYR02000001">
    <property type="protein sequence ID" value="OHX68285.1"/>
    <property type="molecule type" value="Genomic_DNA"/>
</dbReference>
<dbReference type="PROSITE" id="PS51257">
    <property type="entry name" value="PROKAR_LIPOPROTEIN"/>
    <property type="match status" value="1"/>
</dbReference>
<accession>A0A1S1Z5C7</accession>
<sequence>MKFLHYISVLFFATLVFASCSKDDNEETTPAVANIEITNVEDGQMFTLNEEATIEATLYIPNGEFSNSKLVFKATEGEETIIVDLVGKTPKNAGEKTVYLSATVTPKAPGTYQLHAQFDYSGDEAQSIVISDELNVASGAFLPEE</sequence>
<proteinExistence type="predicted"/>
<evidence type="ECO:0000313" key="3">
    <source>
        <dbReference type="Proteomes" id="UP000179797"/>
    </source>
</evidence>
<gene>
    <name evidence="2" type="ORF">NH26_19000</name>
</gene>
<keyword evidence="3" id="KW-1185">Reference proteome</keyword>
<keyword evidence="1" id="KW-0732">Signal</keyword>
<name>A0A1S1Z5C7_FLAPC</name>
<dbReference type="AlphaFoldDB" id="A0A1S1Z5C7"/>
<protein>
    <recommendedName>
        <fullName evidence="4">DUF4625 domain-containing protein</fullName>
    </recommendedName>
</protein>
<organism evidence="2 3">
    <name type="scientific">Flammeovirga pacifica</name>
    <dbReference type="NCBI Taxonomy" id="915059"/>
    <lineage>
        <taxon>Bacteria</taxon>
        <taxon>Pseudomonadati</taxon>
        <taxon>Bacteroidota</taxon>
        <taxon>Cytophagia</taxon>
        <taxon>Cytophagales</taxon>
        <taxon>Flammeovirgaceae</taxon>
        <taxon>Flammeovirga</taxon>
    </lineage>
</organism>
<evidence type="ECO:0000256" key="1">
    <source>
        <dbReference type="SAM" id="SignalP"/>
    </source>
</evidence>
<evidence type="ECO:0000313" key="2">
    <source>
        <dbReference type="EMBL" id="OHX68285.1"/>
    </source>
</evidence>
<evidence type="ECO:0008006" key="4">
    <source>
        <dbReference type="Google" id="ProtNLM"/>
    </source>
</evidence>
<dbReference type="STRING" id="915059.NH26_19000"/>
<dbReference type="OrthoDB" id="980395at2"/>
<dbReference type="Proteomes" id="UP000179797">
    <property type="component" value="Unassembled WGS sequence"/>
</dbReference>
<reference evidence="2 3" key="1">
    <citation type="journal article" date="2012" name="Int. J. Syst. Evol. Microbiol.">
        <title>Flammeovirga pacifica sp. nov., isolated from deep-sea sediment.</title>
        <authorList>
            <person name="Xu H."/>
            <person name="Fu Y."/>
            <person name="Yang N."/>
            <person name="Ding Z."/>
            <person name="Lai Q."/>
            <person name="Zeng R."/>
        </authorList>
    </citation>
    <scope>NUCLEOTIDE SEQUENCE [LARGE SCALE GENOMIC DNA]</scope>
    <source>
        <strain evidence="3">DSM 24597 / LMG 26175 / WPAGA1</strain>
    </source>
</reference>
<feature type="signal peptide" evidence="1">
    <location>
        <begin position="1"/>
        <end position="18"/>
    </location>
</feature>
<comment type="caution">
    <text evidence="2">The sequence shown here is derived from an EMBL/GenBank/DDBJ whole genome shotgun (WGS) entry which is preliminary data.</text>
</comment>